<proteinExistence type="predicted"/>
<feature type="domain" description="YjiS-like" evidence="1">
    <location>
        <begin position="25"/>
        <end position="59"/>
    </location>
</feature>
<reference evidence="2 3" key="1">
    <citation type="submission" date="2016-10" db="EMBL/GenBank/DDBJ databases">
        <authorList>
            <person name="de Groot N.N."/>
        </authorList>
    </citation>
    <scope>NUCLEOTIDE SEQUENCE [LARGE SCALE GENOMIC DNA]</scope>
    <source>
        <strain evidence="2 3">DSM 23042</strain>
    </source>
</reference>
<dbReference type="RefSeq" id="WP_092692168.1">
    <property type="nucleotide sequence ID" value="NZ_FOGU01000004.1"/>
</dbReference>
<dbReference type="Proteomes" id="UP000198885">
    <property type="component" value="Unassembled WGS sequence"/>
</dbReference>
<evidence type="ECO:0000313" key="2">
    <source>
        <dbReference type="EMBL" id="SER99732.1"/>
    </source>
</evidence>
<evidence type="ECO:0000313" key="3">
    <source>
        <dbReference type="Proteomes" id="UP000198885"/>
    </source>
</evidence>
<dbReference type="STRING" id="641238.SAMN04490244_104333"/>
<organism evidence="2 3">
    <name type="scientific">Tranquillimonas rosea</name>
    <dbReference type="NCBI Taxonomy" id="641238"/>
    <lineage>
        <taxon>Bacteria</taxon>
        <taxon>Pseudomonadati</taxon>
        <taxon>Pseudomonadota</taxon>
        <taxon>Alphaproteobacteria</taxon>
        <taxon>Rhodobacterales</taxon>
        <taxon>Roseobacteraceae</taxon>
        <taxon>Tranquillimonas</taxon>
    </lineage>
</organism>
<dbReference type="Pfam" id="PF06568">
    <property type="entry name" value="YjiS-like"/>
    <property type="match status" value="1"/>
</dbReference>
<name>A0A1H9TRF5_9RHOB</name>
<dbReference type="InterPro" id="IPR009506">
    <property type="entry name" value="YjiS-like"/>
</dbReference>
<dbReference type="AlphaFoldDB" id="A0A1H9TRF5"/>
<keyword evidence="3" id="KW-1185">Reference proteome</keyword>
<accession>A0A1H9TRF5</accession>
<evidence type="ECO:0000259" key="1">
    <source>
        <dbReference type="Pfam" id="PF06568"/>
    </source>
</evidence>
<sequence>MMTTLFFDGLMRRGAAPRASCDPLAWARRFARTRRDCRHLEDLPDYLLDDIGLTRSEIRSVRRERH</sequence>
<gene>
    <name evidence="2" type="ORF">SAMN04490244_104333</name>
</gene>
<dbReference type="EMBL" id="FOGU01000004">
    <property type="protein sequence ID" value="SER99732.1"/>
    <property type="molecule type" value="Genomic_DNA"/>
</dbReference>
<protein>
    <recommendedName>
        <fullName evidence="1">YjiS-like domain-containing protein</fullName>
    </recommendedName>
</protein>